<gene>
    <name evidence="1" type="ORF">DL89DRAFT_253689</name>
</gene>
<organism evidence="1 2">
    <name type="scientific">Linderina pennispora</name>
    <dbReference type="NCBI Taxonomy" id="61395"/>
    <lineage>
        <taxon>Eukaryota</taxon>
        <taxon>Fungi</taxon>
        <taxon>Fungi incertae sedis</taxon>
        <taxon>Zoopagomycota</taxon>
        <taxon>Kickxellomycotina</taxon>
        <taxon>Kickxellomycetes</taxon>
        <taxon>Kickxellales</taxon>
        <taxon>Kickxellaceae</taxon>
        <taxon>Linderina</taxon>
    </lineage>
</organism>
<dbReference type="Proteomes" id="UP000193922">
    <property type="component" value="Unassembled WGS sequence"/>
</dbReference>
<evidence type="ECO:0000313" key="1">
    <source>
        <dbReference type="EMBL" id="ORX73753.1"/>
    </source>
</evidence>
<evidence type="ECO:0000313" key="2">
    <source>
        <dbReference type="Proteomes" id="UP000193922"/>
    </source>
</evidence>
<proteinExistence type="predicted"/>
<comment type="caution">
    <text evidence="1">The sequence shown here is derived from an EMBL/GenBank/DDBJ whole genome shotgun (WGS) entry which is preliminary data.</text>
</comment>
<sequence>MKLPWVVLSATDMLYLVNQLPALYRLGFSYYAHGSPRWELDQLSGEQVASTRDALRLVNTYCLQEVVVWRLVDNVHEYFAVLRANCSLILAGSRLRSLVKITNVQNYAQRYPGVVQDIGGFFRYPMFDMPHICDIEVINDTP</sequence>
<dbReference type="RefSeq" id="XP_040746964.1">
    <property type="nucleotide sequence ID" value="XM_040885203.1"/>
</dbReference>
<keyword evidence="2" id="KW-1185">Reference proteome</keyword>
<protein>
    <submittedName>
        <fullName evidence="1">Uncharacterized protein</fullName>
    </submittedName>
</protein>
<dbReference type="EMBL" id="MCFD01000001">
    <property type="protein sequence ID" value="ORX73753.1"/>
    <property type="molecule type" value="Genomic_DNA"/>
</dbReference>
<reference evidence="1 2" key="1">
    <citation type="submission" date="2016-07" db="EMBL/GenBank/DDBJ databases">
        <title>Pervasive Adenine N6-methylation of Active Genes in Fungi.</title>
        <authorList>
            <consortium name="DOE Joint Genome Institute"/>
            <person name="Mondo S.J."/>
            <person name="Dannebaum R.O."/>
            <person name="Kuo R.C."/>
            <person name="Labutti K."/>
            <person name="Haridas S."/>
            <person name="Kuo A."/>
            <person name="Salamov A."/>
            <person name="Ahrendt S.R."/>
            <person name="Lipzen A."/>
            <person name="Sullivan W."/>
            <person name="Andreopoulos W.B."/>
            <person name="Clum A."/>
            <person name="Lindquist E."/>
            <person name="Daum C."/>
            <person name="Ramamoorthy G.K."/>
            <person name="Gryganskyi A."/>
            <person name="Culley D."/>
            <person name="Magnuson J.K."/>
            <person name="James T.Y."/>
            <person name="O'Malley M.A."/>
            <person name="Stajich J.E."/>
            <person name="Spatafora J.W."/>
            <person name="Visel A."/>
            <person name="Grigoriev I.V."/>
        </authorList>
    </citation>
    <scope>NUCLEOTIDE SEQUENCE [LARGE SCALE GENOMIC DNA]</scope>
    <source>
        <strain evidence="1 2">ATCC 12442</strain>
    </source>
</reference>
<dbReference type="AlphaFoldDB" id="A0A1Y1WJU1"/>
<accession>A0A1Y1WJU1</accession>
<name>A0A1Y1WJU1_9FUNG</name>
<dbReference type="GeneID" id="63801851"/>